<dbReference type="Gene3D" id="3.30.70.580">
    <property type="entry name" value="Pseudouridine synthase I, catalytic domain, N-terminal subdomain"/>
    <property type="match status" value="1"/>
</dbReference>
<keyword evidence="2 4" id="KW-0413">Isomerase</keyword>
<dbReference type="InterPro" id="IPR000748">
    <property type="entry name" value="PsdUridine_synth_RsuA/RluB/E/F"/>
</dbReference>
<dbReference type="InterPro" id="IPR036986">
    <property type="entry name" value="S4_RNA-bd_sf"/>
</dbReference>
<evidence type="ECO:0000256" key="2">
    <source>
        <dbReference type="ARBA" id="ARBA00023235"/>
    </source>
</evidence>
<accession>U5QCR1</accession>
<evidence type="ECO:0000313" key="6">
    <source>
        <dbReference type="EMBL" id="AGY56666.1"/>
    </source>
</evidence>
<dbReference type="InterPro" id="IPR050343">
    <property type="entry name" value="RsuA_PseudoU_synthase"/>
</dbReference>
<sequence>MAAPIRLQKLLAEHGIASRRRAEGLIAAGQVRVNGAVVQQLGTCVDPACDRIEVDGQLLSDQPPLRYLLLHKPVGWLSTCFDPRGRRTVMDLLPLAWRTGQGLHPVGRLDYDSSGALLISSDGALTFRMTHPSFHLPKTYRVWLAGHPGATTLERWRAGVLLEGQKTLPASVQVCERTNNSTLVEIILVEGRNRQIRKVAEFLGYPVQQLHRIAIGPIVLGNLPAGHFRELSENEIQQLQATGTSDL</sequence>
<dbReference type="InterPro" id="IPR018496">
    <property type="entry name" value="PsdUridine_synth_RsuA/RluB_CS"/>
</dbReference>
<dbReference type="CDD" id="cd02870">
    <property type="entry name" value="PseudoU_synth_RsuA_like"/>
    <property type="match status" value="1"/>
</dbReference>
<dbReference type="InterPro" id="IPR020094">
    <property type="entry name" value="TruA/RsuA/RluB/E/F_N"/>
</dbReference>
<dbReference type="InterPro" id="IPR042092">
    <property type="entry name" value="PsdUridine_s_RsuA/RluB/E/F_cat"/>
</dbReference>
<keyword evidence="7" id="KW-1185">Reference proteome</keyword>
<dbReference type="EC" id="5.4.99.-" evidence="4"/>
<dbReference type="GO" id="GO:0120159">
    <property type="term" value="F:rRNA pseudouridine synthase activity"/>
    <property type="evidence" value="ECO:0007669"/>
    <property type="project" value="UniProtKB-ARBA"/>
</dbReference>
<dbReference type="GO" id="GO:0000455">
    <property type="term" value="P:enzyme-directed rRNA pseudouridine synthesis"/>
    <property type="evidence" value="ECO:0007669"/>
    <property type="project" value="UniProtKB-ARBA"/>
</dbReference>
<dbReference type="InterPro" id="IPR002942">
    <property type="entry name" value="S4_RNA-bd"/>
</dbReference>
<dbReference type="PROSITE" id="PS01149">
    <property type="entry name" value="PSI_RSU"/>
    <property type="match status" value="1"/>
</dbReference>
<feature type="domain" description="RNA-binding S4" evidence="5">
    <location>
        <begin position="5"/>
        <end position="63"/>
    </location>
</feature>
<protein>
    <recommendedName>
        <fullName evidence="4">Pseudouridine synthase</fullName>
        <ecNumber evidence="4">5.4.99.-</ecNumber>
    </recommendedName>
</protein>
<comment type="similarity">
    <text evidence="1 4">Belongs to the pseudouridine synthase RsuA family.</text>
</comment>
<proteinExistence type="inferred from homology"/>
<evidence type="ECO:0000256" key="4">
    <source>
        <dbReference type="RuleBase" id="RU003887"/>
    </source>
</evidence>
<reference evidence="6 7" key="1">
    <citation type="journal article" date="2013" name="PLoS ONE">
        <title>Cultivation and Complete Genome Sequencing of Gloeobacter kilaueensis sp. nov., from a Lava Cave in Kilauea Caldera, Hawai'i.</title>
        <authorList>
            <person name="Saw J.H."/>
            <person name="Schatz M."/>
            <person name="Brown M.V."/>
            <person name="Kunkel D.D."/>
            <person name="Foster J.S."/>
            <person name="Shick H."/>
            <person name="Christensen S."/>
            <person name="Hou S."/>
            <person name="Wan X."/>
            <person name="Donachie S.P."/>
        </authorList>
    </citation>
    <scope>NUCLEOTIDE SEQUENCE [LARGE SCALE GENOMIC DNA]</scope>
    <source>
        <strain evidence="7">JS</strain>
    </source>
</reference>
<dbReference type="NCBIfam" id="TIGR00093">
    <property type="entry name" value="pseudouridine synthase"/>
    <property type="match status" value="1"/>
</dbReference>
<evidence type="ECO:0000256" key="1">
    <source>
        <dbReference type="ARBA" id="ARBA00008348"/>
    </source>
</evidence>
<dbReference type="eggNOG" id="COG1187">
    <property type="taxonomic scope" value="Bacteria"/>
</dbReference>
<dbReference type="Proteomes" id="UP000017396">
    <property type="component" value="Chromosome"/>
</dbReference>
<dbReference type="PROSITE" id="PS50889">
    <property type="entry name" value="S4"/>
    <property type="match status" value="1"/>
</dbReference>
<gene>
    <name evidence="6" type="primary">rluB</name>
    <name evidence="6" type="ORF">GKIL_0420</name>
</gene>
<dbReference type="KEGG" id="glj:GKIL_0420"/>
<organism evidence="6 7">
    <name type="scientific">Gloeobacter kilaueensis (strain ATCC BAA-2537 / CCAP 1431/1 / ULC 316 / JS1)</name>
    <dbReference type="NCBI Taxonomy" id="1183438"/>
    <lineage>
        <taxon>Bacteria</taxon>
        <taxon>Bacillati</taxon>
        <taxon>Cyanobacteriota</taxon>
        <taxon>Cyanophyceae</taxon>
        <taxon>Gloeobacterales</taxon>
        <taxon>Gloeobacteraceae</taxon>
        <taxon>Gloeobacter</taxon>
    </lineage>
</organism>
<name>U5QCR1_GLOK1</name>
<dbReference type="PATRIC" id="fig|1183438.3.peg.420"/>
<dbReference type="EMBL" id="CP003587">
    <property type="protein sequence ID" value="AGY56666.1"/>
    <property type="molecule type" value="Genomic_DNA"/>
</dbReference>
<dbReference type="GO" id="GO:0003723">
    <property type="term" value="F:RNA binding"/>
    <property type="evidence" value="ECO:0007669"/>
    <property type="project" value="UniProtKB-KW"/>
</dbReference>
<dbReference type="PANTHER" id="PTHR47683">
    <property type="entry name" value="PSEUDOURIDINE SYNTHASE FAMILY PROTEIN-RELATED"/>
    <property type="match status" value="1"/>
</dbReference>
<dbReference type="AlphaFoldDB" id="U5QCR1"/>
<dbReference type="SUPFAM" id="SSF55174">
    <property type="entry name" value="Alpha-L RNA-binding motif"/>
    <property type="match status" value="1"/>
</dbReference>
<keyword evidence="3" id="KW-0694">RNA-binding</keyword>
<dbReference type="Gene3D" id="3.10.290.10">
    <property type="entry name" value="RNA-binding S4 domain"/>
    <property type="match status" value="1"/>
</dbReference>
<dbReference type="Pfam" id="PF01479">
    <property type="entry name" value="S4"/>
    <property type="match status" value="1"/>
</dbReference>
<dbReference type="OrthoDB" id="9807213at2"/>
<evidence type="ECO:0000259" key="5">
    <source>
        <dbReference type="SMART" id="SM00363"/>
    </source>
</evidence>
<dbReference type="SMART" id="SM00363">
    <property type="entry name" value="S4"/>
    <property type="match status" value="1"/>
</dbReference>
<dbReference type="HOGENOM" id="CLU_024979_1_2_3"/>
<dbReference type="CDD" id="cd00165">
    <property type="entry name" value="S4"/>
    <property type="match status" value="1"/>
</dbReference>
<dbReference type="Pfam" id="PF00849">
    <property type="entry name" value="PseudoU_synth_2"/>
    <property type="match status" value="1"/>
</dbReference>
<dbReference type="STRING" id="1183438.GKIL_0420"/>
<evidence type="ECO:0000256" key="3">
    <source>
        <dbReference type="PROSITE-ProRule" id="PRU00182"/>
    </source>
</evidence>
<dbReference type="RefSeq" id="WP_023171688.1">
    <property type="nucleotide sequence ID" value="NC_022600.1"/>
</dbReference>
<dbReference type="SUPFAM" id="SSF55120">
    <property type="entry name" value="Pseudouridine synthase"/>
    <property type="match status" value="1"/>
</dbReference>
<dbReference type="InterPro" id="IPR006145">
    <property type="entry name" value="PsdUridine_synth_RsuA/RluA"/>
</dbReference>
<dbReference type="FunFam" id="3.10.290.10:FF:000003">
    <property type="entry name" value="Pseudouridine synthase"/>
    <property type="match status" value="1"/>
</dbReference>
<dbReference type="PANTHER" id="PTHR47683:SF2">
    <property type="entry name" value="RNA-BINDING S4 DOMAIN-CONTAINING PROTEIN"/>
    <property type="match status" value="1"/>
</dbReference>
<evidence type="ECO:0000313" key="7">
    <source>
        <dbReference type="Proteomes" id="UP000017396"/>
    </source>
</evidence>
<dbReference type="Gene3D" id="3.30.70.1560">
    <property type="entry name" value="Alpha-L RNA-binding motif"/>
    <property type="match status" value="1"/>
</dbReference>
<dbReference type="InterPro" id="IPR020103">
    <property type="entry name" value="PsdUridine_synth_cat_dom_sf"/>
</dbReference>